<keyword evidence="2" id="KW-1185">Reference proteome</keyword>
<proteinExistence type="predicted"/>
<evidence type="ECO:0000313" key="2">
    <source>
        <dbReference type="Proteomes" id="UP000006757"/>
    </source>
</evidence>
<dbReference type="EMBL" id="AMBO01000304">
    <property type="protein sequence ID" value="EKD01946.1"/>
    <property type="molecule type" value="Genomic_DNA"/>
</dbReference>
<reference evidence="1 2" key="1">
    <citation type="journal article" date="2012" name="Eukaryot. Cell">
        <title>Genome sequence of the Trichosporon asahii environmental strain CBS 8904.</title>
        <authorList>
            <person name="Yang R.Y."/>
            <person name="Li H.T."/>
            <person name="Zhu H."/>
            <person name="Zhou G.P."/>
            <person name="Wang M."/>
            <person name="Wang L."/>
        </authorList>
    </citation>
    <scope>NUCLEOTIDE SEQUENCE [LARGE SCALE GENOMIC DNA]</scope>
    <source>
        <strain evidence="1 2">CBS 8904</strain>
    </source>
</reference>
<protein>
    <submittedName>
        <fullName evidence="1">Uncharacterized protein</fullName>
    </submittedName>
</protein>
<name>K1VMM1_TRIAC</name>
<dbReference type="HOGENOM" id="CLU_1120794_0_0_1"/>
<accession>K1VMM1</accession>
<evidence type="ECO:0000313" key="1">
    <source>
        <dbReference type="EMBL" id="EKD01946.1"/>
    </source>
</evidence>
<comment type="caution">
    <text evidence="1">The sequence shown here is derived from an EMBL/GenBank/DDBJ whole genome shotgun (WGS) entry which is preliminary data.</text>
</comment>
<dbReference type="InParanoid" id="K1VMM1"/>
<dbReference type="AlphaFoldDB" id="K1VMM1"/>
<gene>
    <name evidence="1" type="ORF">A1Q2_03765</name>
</gene>
<dbReference type="Proteomes" id="UP000006757">
    <property type="component" value="Unassembled WGS sequence"/>
</dbReference>
<sequence>MLMQQARALVPASGFSEVIDWAPVSDDGQLKVMLWLKGQGQSLHEADDRVDEANPLRLDEQRFWDYCKRRSAQRASIDLKRQVFMKKIDNTTSAGSTTVTRPAPVPYHAPDQCQVVPWAWNLAKGGGSEATLAVLELTTEVHSAFEVRESLTEKEQESVKEADFDLEDALAGQPAEHNSLTTMLRNLPPSAAPSIAKAIASYDPAPDETEKVRNLVETASPKFLHFVKLYEHQHPITFVRNHEGFPTAF</sequence>
<organism evidence="1 2">
    <name type="scientific">Trichosporon asahii var. asahii (strain CBS 8904)</name>
    <name type="common">Yeast</name>
    <dbReference type="NCBI Taxonomy" id="1220162"/>
    <lineage>
        <taxon>Eukaryota</taxon>
        <taxon>Fungi</taxon>
        <taxon>Dikarya</taxon>
        <taxon>Basidiomycota</taxon>
        <taxon>Agaricomycotina</taxon>
        <taxon>Tremellomycetes</taxon>
        <taxon>Trichosporonales</taxon>
        <taxon>Trichosporonaceae</taxon>
        <taxon>Trichosporon</taxon>
    </lineage>
</organism>